<reference evidence="4" key="1">
    <citation type="journal article" date="2014" name="Gene">
        <title>Genome-guided analysis of transformation efficiency and carbon dioxide assimilation by Moorella thermoacetica Y72.</title>
        <authorList>
            <person name="Tsukahara K."/>
            <person name="Kita A."/>
            <person name="Nakashimada Y."/>
            <person name="Hoshino T."/>
            <person name="Murakami K."/>
        </authorList>
    </citation>
    <scope>NUCLEOTIDE SEQUENCE [LARGE SCALE GENOMIC DNA]</scope>
    <source>
        <strain evidence="4">Y72</strain>
    </source>
</reference>
<keyword evidence="4" id="KW-0436">Ligase</keyword>
<keyword evidence="3" id="KW-0238">DNA-binding</keyword>
<comment type="function">
    <text evidence="1">SASP are bound to spore DNA. They are double-stranded DNA-binding proteins that cause DNA to change to an a-like conformation. They protect the DNA backbone from chemical and enzymatic cleavage and are thus involved in dormant spore's high resistance to UV light.</text>
</comment>
<dbReference type="GO" id="GO:0003690">
    <property type="term" value="F:double-stranded DNA binding"/>
    <property type="evidence" value="ECO:0007669"/>
    <property type="project" value="InterPro"/>
</dbReference>
<evidence type="ECO:0000256" key="1">
    <source>
        <dbReference type="ARBA" id="ARBA00003863"/>
    </source>
</evidence>
<gene>
    <name evidence="4" type="ORF">MTY_1860</name>
</gene>
<sequence length="61" mass="6655">MIMARRRGIMSEALKWELAKELGVADTVATEGWGGVPSRQCGNLVRLAIEKAEQALVNNQS</sequence>
<dbReference type="Gene3D" id="6.10.10.80">
    <property type="entry name" value="Small, acid-soluble spore protein, alpha/beta type-like"/>
    <property type="match status" value="1"/>
</dbReference>
<name>A0A0S6UF00_NEOTH</name>
<keyword evidence="4" id="KW-0030">Aminoacyl-tRNA synthetase</keyword>
<dbReference type="InterPro" id="IPR018126">
    <property type="entry name" value="SASP_alpha/beta-type_CS"/>
</dbReference>
<dbReference type="PROSITE" id="PS00304">
    <property type="entry name" value="SASP_1"/>
    <property type="match status" value="1"/>
</dbReference>
<dbReference type="EMBL" id="DF238840">
    <property type="protein sequence ID" value="GAF26520.1"/>
    <property type="molecule type" value="Genomic_DNA"/>
</dbReference>
<dbReference type="InterPro" id="IPR001448">
    <property type="entry name" value="SASP_alpha/beta-type"/>
</dbReference>
<dbReference type="Proteomes" id="UP000063718">
    <property type="component" value="Unassembled WGS sequence"/>
</dbReference>
<evidence type="ECO:0000256" key="3">
    <source>
        <dbReference type="ARBA" id="ARBA00023125"/>
    </source>
</evidence>
<evidence type="ECO:0000256" key="2">
    <source>
        <dbReference type="ARBA" id="ARBA00005442"/>
    </source>
</evidence>
<dbReference type="Pfam" id="PF00269">
    <property type="entry name" value="SASP"/>
    <property type="match status" value="1"/>
</dbReference>
<dbReference type="InterPro" id="IPR038300">
    <property type="entry name" value="SASP_sf_alpha/beta"/>
</dbReference>
<organism evidence="4">
    <name type="scientific">Moorella thermoacetica Y72</name>
    <dbReference type="NCBI Taxonomy" id="1325331"/>
    <lineage>
        <taxon>Bacteria</taxon>
        <taxon>Bacillati</taxon>
        <taxon>Bacillota</taxon>
        <taxon>Clostridia</taxon>
        <taxon>Neomoorellales</taxon>
        <taxon>Neomoorellaceae</taxon>
        <taxon>Neomoorella</taxon>
    </lineage>
</organism>
<protein>
    <submittedName>
        <fullName evidence="4">Glutamyl-and glutaminyl-tRNA synthetases</fullName>
    </submittedName>
</protein>
<evidence type="ECO:0000313" key="4">
    <source>
        <dbReference type="EMBL" id="GAF26520.1"/>
    </source>
</evidence>
<accession>A0A0S6UF00</accession>
<dbReference type="GO" id="GO:0004812">
    <property type="term" value="F:aminoacyl-tRNA ligase activity"/>
    <property type="evidence" value="ECO:0007669"/>
    <property type="project" value="UniProtKB-KW"/>
</dbReference>
<proteinExistence type="inferred from homology"/>
<dbReference type="GO" id="GO:0006265">
    <property type="term" value="P:DNA topological change"/>
    <property type="evidence" value="ECO:0007669"/>
    <property type="project" value="InterPro"/>
</dbReference>
<comment type="similarity">
    <text evidence="2">Belongs to the alpha/beta-type SASP family.</text>
</comment>
<dbReference type="AlphaFoldDB" id="A0A0S6UF00"/>